<name>A0A3B1E5M6_9ZZZZ</name>
<sequence>MLRSFSLIEIIFTIIIISIITVVAIPKLFYNIDTANIIKLRADVALIRDKINSFKSKQILTNNNDQLTTLENIMTSLLTINHTGGSWSKISTNNYQAWVDSKNVVKFIYDPDTFCFDCNINIDKYCEQLTQ</sequence>
<dbReference type="AlphaFoldDB" id="A0A3B1E5M6"/>
<protein>
    <submittedName>
        <fullName evidence="3">Uncharacterized protein</fullName>
    </submittedName>
</protein>
<dbReference type="PRINTS" id="PR00813">
    <property type="entry name" value="BCTERIALGSPG"/>
</dbReference>
<dbReference type="GO" id="GO:0015628">
    <property type="term" value="P:protein secretion by the type II secretion system"/>
    <property type="evidence" value="ECO:0007669"/>
    <property type="project" value="InterPro"/>
</dbReference>
<keyword evidence="1" id="KW-0488">Methylation</keyword>
<gene>
    <name evidence="3" type="ORF">MNB_ARC-1_760</name>
</gene>
<reference evidence="3" key="1">
    <citation type="submission" date="2018-10" db="EMBL/GenBank/DDBJ databases">
        <authorList>
            <person name="Aoki K."/>
        </authorList>
    </citation>
    <scope>NUCLEOTIDE SEQUENCE</scope>
</reference>
<evidence type="ECO:0000256" key="1">
    <source>
        <dbReference type="ARBA" id="ARBA00022481"/>
    </source>
</evidence>
<evidence type="ECO:0000313" key="3">
    <source>
        <dbReference type="EMBL" id="VAY88059.1"/>
    </source>
</evidence>
<keyword evidence="2" id="KW-1133">Transmembrane helix</keyword>
<dbReference type="InterPro" id="IPR000983">
    <property type="entry name" value="Bac_GSPG_pilin"/>
</dbReference>
<organism evidence="3">
    <name type="scientific">hydrothermal vent metagenome</name>
    <dbReference type="NCBI Taxonomy" id="652676"/>
    <lineage>
        <taxon>unclassified sequences</taxon>
        <taxon>metagenomes</taxon>
        <taxon>ecological metagenomes</taxon>
    </lineage>
</organism>
<dbReference type="Gene3D" id="3.30.700.10">
    <property type="entry name" value="Glycoprotein, Type 4 Pilin"/>
    <property type="match status" value="1"/>
</dbReference>
<proteinExistence type="predicted"/>
<accession>A0A3B1E5M6</accession>
<dbReference type="EMBL" id="UOYO01000042">
    <property type="protein sequence ID" value="VAY88059.1"/>
    <property type="molecule type" value="Genomic_DNA"/>
</dbReference>
<dbReference type="SUPFAM" id="SSF54523">
    <property type="entry name" value="Pili subunits"/>
    <property type="match status" value="1"/>
</dbReference>
<dbReference type="GO" id="GO:0015627">
    <property type="term" value="C:type II protein secretion system complex"/>
    <property type="evidence" value="ECO:0007669"/>
    <property type="project" value="InterPro"/>
</dbReference>
<dbReference type="InterPro" id="IPR045584">
    <property type="entry name" value="Pilin-like"/>
</dbReference>
<keyword evidence="2" id="KW-0472">Membrane</keyword>
<evidence type="ECO:0000256" key="2">
    <source>
        <dbReference type="SAM" id="Phobius"/>
    </source>
</evidence>
<keyword evidence="2" id="KW-0812">Transmembrane</keyword>
<feature type="transmembrane region" description="Helical" evidence="2">
    <location>
        <begin position="7"/>
        <end position="30"/>
    </location>
</feature>